<dbReference type="SMART" id="SM00418">
    <property type="entry name" value="HTH_ARSR"/>
    <property type="match status" value="1"/>
</dbReference>
<dbReference type="InterPro" id="IPR036390">
    <property type="entry name" value="WH_DNA-bd_sf"/>
</dbReference>
<dbReference type="InterPro" id="IPR011991">
    <property type="entry name" value="ArsR-like_HTH"/>
</dbReference>
<dbReference type="InterPro" id="IPR051011">
    <property type="entry name" value="Metal_resp_trans_reg"/>
</dbReference>
<dbReference type="EMBL" id="JBHSXS010000008">
    <property type="protein sequence ID" value="MFC6881431.1"/>
    <property type="molecule type" value="Genomic_DNA"/>
</dbReference>
<evidence type="ECO:0000313" key="5">
    <source>
        <dbReference type="EMBL" id="MFC6881431.1"/>
    </source>
</evidence>
<dbReference type="Pfam" id="PF19361">
    <property type="entry name" value="DUF5937"/>
    <property type="match status" value="1"/>
</dbReference>
<gene>
    <name evidence="5" type="ORF">ACFQKB_16805</name>
</gene>
<protein>
    <submittedName>
        <fullName evidence="5">Winged helix-turn-helix domain-containing protein</fullName>
    </submittedName>
</protein>
<reference evidence="6" key="1">
    <citation type="journal article" date="2019" name="Int. J. Syst. Evol. Microbiol.">
        <title>The Global Catalogue of Microorganisms (GCM) 10K type strain sequencing project: providing services to taxonomists for standard genome sequencing and annotation.</title>
        <authorList>
            <consortium name="The Broad Institute Genomics Platform"/>
            <consortium name="The Broad Institute Genome Sequencing Center for Infectious Disease"/>
            <person name="Wu L."/>
            <person name="Ma J."/>
        </authorList>
    </citation>
    <scope>NUCLEOTIDE SEQUENCE [LARGE SCALE GENOMIC DNA]</scope>
    <source>
        <strain evidence="6">JCM 3369</strain>
    </source>
</reference>
<evidence type="ECO:0000256" key="3">
    <source>
        <dbReference type="ARBA" id="ARBA00023163"/>
    </source>
</evidence>
<keyword evidence="2" id="KW-0238">DNA-binding</keyword>
<dbReference type="RefSeq" id="WP_378063341.1">
    <property type="nucleotide sequence ID" value="NZ_JBHSXS010000008.1"/>
</dbReference>
<dbReference type="Pfam" id="PF12802">
    <property type="entry name" value="MarR_2"/>
    <property type="match status" value="1"/>
</dbReference>
<name>A0ABW2CI28_9ACTN</name>
<dbReference type="InterPro" id="IPR045981">
    <property type="entry name" value="DUF5937"/>
</dbReference>
<keyword evidence="6" id="KW-1185">Reference proteome</keyword>
<feature type="domain" description="HTH arsR-type" evidence="4">
    <location>
        <begin position="254"/>
        <end position="327"/>
    </location>
</feature>
<keyword evidence="3" id="KW-0804">Transcription</keyword>
<dbReference type="SUPFAM" id="SSF46785">
    <property type="entry name" value="Winged helix' DNA-binding domain"/>
    <property type="match status" value="1"/>
</dbReference>
<dbReference type="InterPro" id="IPR036388">
    <property type="entry name" value="WH-like_DNA-bd_sf"/>
</dbReference>
<dbReference type="Gene3D" id="1.10.10.10">
    <property type="entry name" value="Winged helix-like DNA-binding domain superfamily/Winged helix DNA-binding domain"/>
    <property type="match status" value="1"/>
</dbReference>
<organism evidence="5 6">
    <name type="scientific">Actinomadura yumaensis</name>
    <dbReference type="NCBI Taxonomy" id="111807"/>
    <lineage>
        <taxon>Bacteria</taxon>
        <taxon>Bacillati</taxon>
        <taxon>Actinomycetota</taxon>
        <taxon>Actinomycetes</taxon>
        <taxon>Streptosporangiales</taxon>
        <taxon>Thermomonosporaceae</taxon>
        <taxon>Actinomadura</taxon>
    </lineage>
</organism>
<dbReference type="InterPro" id="IPR000835">
    <property type="entry name" value="HTH_MarR-typ"/>
</dbReference>
<comment type="caution">
    <text evidence="5">The sequence shown here is derived from an EMBL/GenBank/DDBJ whole genome shotgun (WGS) entry which is preliminary data.</text>
</comment>
<dbReference type="Proteomes" id="UP001596380">
    <property type="component" value="Unassembled WGS sequence"/>
</dbReference>
<keyword evidence="1" id="KW-0805">Transcription regulation</keyword>
<accession>A0ABW2CI28</accession>
<dbReference type="PANTHER" id="PTHR43132:SF8">
    <property type="entry name" value="HTH-TYPE TRANSCRIPTIONAL REGULATOR KMTR"/>
    <property type="match status" value="1"/>
</dbReference>
<evidence type="ECO:0000259" key="4">
    <source>
        <dbReference type="SMART" id="SM00418"/>
    </source>
</evidence>
<evidence type="ECO:0000256" key="1">
    <source>
        <dbReference type="ARBA" id="ARBA00023015"/>
    </source>
</evidence>
<evidence type="ECO:0000256" key="2">
    <source>
        <dbReference type="ARBA" id="ARBA00023125"/>
    </source>
</evidence>
<dbReference type="CDD" id="cd00090">
    <property type="entry name" value="HTH_ARSR"/>
    <property type="match status" value="1"/>
</dbReference>
<dbReference type="InterPro" id="IPR001845">
    <property type="entry name" value="HTH_ArsR_DNA-bd_dom"/>
</dbReference>
<sequence>MSYRIHFTDQDLARTRLAHAPVPLTELDRAARTLKDGVNPARLDAWRRRTRARLSVSARMALSLIPRTGWSPALLTPVGNGTFEEQLDRIRSIPPEHLHDDLARLAHHRPMADWARRLSDDAELRERLYRGFADLHHALLEPVWPRLTQHFIADRTMRTRHFLNGGVEAMLAQVSPRSVSWNPPVLEVRMPPHIDHDLHLEGQGLLLAPSLFGSGTSVDDDARPQPVLSYPAFQDQPLLHLTALAPRDTRPGHAALAALLGRTRANVLAAIADHPGCTTTELAALIGIAPPSASEHATVLRRAGLIHTLRYRNTALHEPTDLGTALLDNPQPP</sequence>
<proteinExistence type="predicted"/>
<dbReference type="PANTHER" id="PTHR43132">
    <property type="entry name" value="ARSENICAL RESISTANCE OPERON REPRESSOR ARSR-RELATED"/>
    <property type="match status" value="1"/>
</dbReference>
<evidence type="ECO:0000313" key="6">
    <source>
        <dbReference type="Proteomes" id="UP001596380"/>
    </source>
</evidence>